<evidence type="ECO:0000259" key="1">
    <source>
        <dbReference type="Pfam" id="PF06445"/>
    </source>
</evidence>
<dbReference type="RefSeq" id="WP_073123626.1">
    <property type="nucleotide sequence ID" value="NZ_FRAA01000006.1"/>
</dbReference>
<accession>A0A1M6TFU1</accession>
<reference evidence="3" key="1">
    <citation type="submission" date="2016-11" db="EMBL/GenBank/DDBJ databases">
        <authorList>
            <person name="Varghese N."/>
            <person name="Submissions S."/>
        </authorList>
    </citation>
    <scope>NUCLEOTIDE SEQUENCE [LARGE SCALE GENOMIC DNA]</scope>
    <source>
        <strain evidence="3">DSM 26134</strain>
    </source>
</reference>
<dbReference type="EMBL" id="FRAA01000006">
    <property type="protein sequence ID" value="SHK55716.1"/>
    <property type="molecule type" value="Genomic_DNA"/>
</dbReference>
<name>A0A1M6TFU1_REIAG</name>
<proteinExistence type="predicted"/>
<feature type="domain" description="GyrI-like small molecule binding" evidence="1">
    <location>
        <begin position="135"/>
        <end position="203"/>
    </location>
</feature>
<dbReference type="Gene3D" id="3.20.80.10">
    <property type="entry name" value="Regulatory factor, effector binding domain"/>
    <property type="match status" value="1"/>
</dbReference>
<dbReference type="AlphaFoldDB" id="A0A1M6TFU1"/>
<protein>
    <recommendedName>
        <fullName evidence="1">GyrI-like small molecule binding domain-containing protein</fullName>
    </recommendedName>
</protein>
<organism evidence="2 3">
    <name type="scientific">Reichenbachiella agariperforans</name>
    <dbReference type="NCBI Taxonomy" id="156994"/>
    <lineage>
        <taxon>Bacteria</taxon>
        <taxon>Pseudomonadati</taxon>
        <taxon>Bacteroidota</taxon>
        <taxon>Cytophagia</taxon>
        <taxon>Cytophagales</taxon>
        <taxon>Reichenbachiellaceae</taxon>
        <taxon>Reichenbachiella</taxon>
    </lineage>
</organism>
<evidence type="ECO:0000313" key="3">
    <source>
        <dbReference type="Proteomes" id="UP000184474"/>
    </source>
</evidence>
<dbReference type="SUPFAM" id="SSF55136">
    <property type="entry name" value="Probable bacterial effector-binding domain"/>
    <property type="match status" value="1"/>
</dbReference>
<dbReference type="Proteomes" id="UP000184474">
    <property type="component" value="Unassembled WGS sequence"/>
</dbReference>
<gene>
    <name evidence="2" type="ORF">SAMN04488028_10620</name>
</gene>
<dbReference type="InterPro" id="IPR029442">
    <property type="entry name" value="GyrI-like"/>
</dbReference>
<keyword evidence="3" id="KW-1185">Reference proteome</keyword>
<sequence length="205" mass="23527">MVAEKLDLTKSDKVYYTAKKKAEVVDLGTYPYLTISGQSAPDAERFLSAIEKLYKVAYTIKFMQKAEDLDFKIPKMEGQWWIAGGYEQQHLFESTPQDQWHWRLLMRMPISVSEGVFEAGIAAALSRDKSLDVTGVQYEVINLGECVQCLHVGSYQEEKPTIDKILSLMQEQCLKPNGYHTEIYLSDPRRTAEEKLRTIIRHPVC</sequence>
<dbReference type="InterPro" id="IPR011256">
    <property type="entry name" value="Reg_factor_effector_dom_sf"/>
</dbReference>
<evidence type="ECO:0000313" key="2">
    <source>
        <dbReference type="EMBL" id="SHK55716.1"/>
    </source>
</evidence>
<dbReference type="STRING" id="156994.SAMN04488028_10620"/>
<dbReference type="Pfam" id="PF06445">
    <property type="entry name" value="GyrI-like"/>
    <property type="match status" value="1"/>
</dbReference>